<comment type="function">
    <text evidence="1 8">Involved in DNA repair and RecF pathway recombination.</text>
</comment>
<dbReference type="Pfam" id="PF11967">
    <property type="entry name" value="RecO_N"/>
    <property type="match status" value="1"/>
</dbReference>
<dbReference type="SUPFAM" id="SSF57863">
    <property type="entry name" value="ArfGap/RecO-like zinc finger"/>
    <property type="match status" value="1"/>
</dbReference>
<dbReference type="EMBL" id="CP001966">
    <property type="protein sequence ID" value="ADG79355.1"/>
    <property type="molecule type" value="Genomic_DNA"/>
</dbReference>
<dbReference type="KEGG" id="tpr:Tpau_2757"/>
<evidence type="ECO:0000256" key="5">
    <source>
        <dbReference type="ARBA" id="ARBA00023172"/>
    </source>
</evidence>
<name>D5UT70_TSUPD</name>
<keyword evidence="11" id="KW-1185">Reference proteome</keyword>
<dbReference type="AlphaFoldDB" id="D5UT70"/>
<reference evidence="11" key="1">
    <citation type="submission" date="2010-03" db="EMBL/GenBank/DDBJ databases">
        <title>The complete chromosome of Tsukamurella paurometabola DSM 20162.</title>
        <authorList>
            <consortium name="US DOE Joint Genome Institute (JGI-PGF)"/>
            <person name="Lucas S."/>
            <person name="Copeland A."/>
            <person name="Lapidus A."/>
            <person name="Glavina del Rio T."/>
            <person name="Dalin E."/>
            <person name="Tice H."/>
            <person name="Bruce D."/>
            <person name="Goodwin L."/>
            <person name="Pitluck S."/>
            <person name="Kyrpides N."/>
            <person name="Mavromatis K."/>
            <person name="Ivanova N."/>
            <person name="Mikhailova N."/>
            <person name="Munk A.C."/>
            <person name="Brettin T."/>
            <person name="Detter J.C."/>
            <person name="Tapia R."/>
            <person name="Han C."/>
            <person name="Larimer F."/>
            <person name="Land M."/>
            <person name="Hauser L."/>
            <person name="Markowitz V."/>
            <person name="Cheng J.-F."/>
            <person name="Hugenholtz P."/>
            <person name="Woyke T."/>
            <person name="Wu D."/>
            <person name="Jando M."/>
            <person name="Brambilla E."/>
            <person name="Klenk H.-P."/>
            <person name="Eisen J.A."/>
        </authorList>
    </citation>
    <scope>NUCLEOTIDE SEQUENCE [LARGE SCALE GENOMIC DNA]</scope>
    <source>
        <strain evidence="11">ATCC 8368 / DSM 20162 / CCUG 35730 / CIP 100753 / JCM 10117 / KCTC 9821 / NBRC 16120 / NCIMB 702349 / NCTC 13040</strain>
    </source>
</reference>
<dbReference type="PANTHER" id="PTHR33991">
    <property type="entry name" value="DNA REPAIR PROTEIN RECO"/>
    <property type="match status" value="1"/>
</dbReference>
<evidence type="ECO:0000256" key="8">
    <source>
        <dbReference type="HAMAP-Rule" id="MF_00201"/>
    </source>
</evidence>
<evidence type="ECO:0000256" key="4">
    <source>
        <dbReference type="ARBA" id="ARBA00022763"/>
    </source>
</evidence>
<gene>
    <name evidence="8" type="primary">recO</name>
    <name evidence="10" type="ordered locus">Tpau_2757</name>
</gene>
<accession>D5UT70</accession>
<dbReference type="InterPro" id="IPR003717">
    <property type="entry name" value="RecO"/>
</dbReference>
<comment type="similarity">
    <text evidence="2 8">Belongs to the RecO family.</text>
</comment>
<dbReference type="SUPFAM" id="SSF50249">
    <property type="entry name" value="Nucleic acid-binding proteins"/>
    <property type="match status" value="1"/>
</dbReference>
<evidence type="ECO:0000313" key="11">
    <source>
        <dbReference type="Proteomes" id="UP000001213"/>
    </source>
</evidence>
<dbReference type="Proteomes" id="UP000001213">
    <property type="component" value="Chromosome"/>
</dbReference>
<proteinExistence type="inferred from homology"/>
<dbReference type="InterPro" id="IPR022572">
    <property type="entry name" value="DNA_rep/recomb_RecO_N"/>
</dbReference>
<protein>
    <recommendedName>
        <fullName evidence="3 8">DNA repair protein RecO</fullName>
    </recommendedName>
    <alternativeName>
        <fullName evidence="7 8">Recombination protein O</fullName>
    </alternativeName>
</protein>
<dbReference type="Gene3D" id="2.40.50.140">
    <property type="entry name" value="Nucleic acid-binding proteins"/>
    <property type="match status" value="1"/>
</dbReference>
<dbReference type="HOGENOM" id="CLU_066632_1_1_11"/>
<evidence type="ECO:0000313" key="10">
    <source>
        <dbReference type="EMBL" id="ADG79355.1"/>
    </source>
</evidence>
<organism evidence="10 11">
    <name type="scientific">Tsukamurella paurometabola (strain ATCC 8368 / DSM 20162 / CCUG 35730 / CIP 100753 / JCM 10117 / KCTC 9821 / NBRC 16120 / NCIMB 702349 / NCTC 13040)</name>
    <name type="common">Corynebacterium paurometabolum</name>
    <dbReference type="NCBI Taxonomy" id="521096"/>
    <lineage>
        <taxon>Bacteria</taxon>
        <taxon>Bacillati</taxon>
        <taxon>Actinomycetota</taxon>
        <taxon>Actinomycetes</taxon>
        <taxon>Mycobacteriales</taxon>
        <taxon>Tsukamurellaceae</taxon>
        <taxon>Tsukamurella</taxon>
    </lineage>
</organism>
<keyword evidence="6 8" id="KW-0234">DNA repair</keyword>
<keyword evidence="5 8" id="KW-0233">DNA recombination</keyword>
<sequence length="270" mass="28794">MEGMRSYRDSAVVLRQHKLGEADYILTLLTRENGLVRAVAKGVRRPRSRFGARLELFAHVDLQLYPGRNLDTVTQVHSIAAYSGDLAGDYGRYTTACAVIETAERLAGEERAPAPELHRLTVGALRAIAAGLRDRDLILISFLLRAMDAAGWAPALDLCARCGDTGPHRAFHVAAGGAVCVHCRPAGSAVPAHGVLDLLAALARADFDFAETTGDRVRRQANGLAAAHLQWHVGRQLRSLPMIERHAPHSQVSAMGAGGTEVDGAGTATG</sequence>
<dbReference type="STRING" id="521096.Tpau_2757"/>
<dbReference type="InterPro" id="IPR037278">
    <property type="entry name" value="ARFGAP/RecO"/>
</dbReference>
<evidence type="ECO:0000256" key="2">
    <source>
        <dbReference type="ARBA" id="ARBA00007452"/>
    </source>
</evidence>
<dbReference type="InterPro" id="IPR042242">
    <property type="entry name" value="RecO_C"/>
</dbReference>
<evidence type="ECO:0000256" key="3">
    <source>
        <dbReference type="ARBA" id="ARBA00021310"/>
    </source>
</evidence>
<keyword evidence="4 8" id="KW-0227">DNA damage</keyword>
<dbReference type="NCBIfam" id="TIGR00613">
    <property type="entry name" value="reco"/>
    <property type="match status" value="1"/>
</dbReference>
<dbReference type="GO" id="GO:0006302">
    <property type="term" value="P:double-strand break repair"/>
    <property type="evidence" value="ECO:0007669"/>
    <property type="project" value="TreeGrafter"/>
</dbReference>
<evidence type="ECO:0000256" key="6">
    <source>
        <dbReference type="ARBA" id="ARBA00023204"/>
    </source>
</evidence>
<evidence type="ECO:0000256" key="7">
    <source>
        <dbReference type="ARBA" id="ARBA00033409"/>
    </source>
</evidence>
<feature type="domain" description="DNA replication/recombination mediator RecO N-terminal" evidence="9">
    <location>
        <begin position="4"/>
        <end position="81"/>
    </location>
</feature>
<dbReference type="GO" id="GO:0043590">
    <property type="term" value="C:bacterial nucleoid"/>
    <property type="evidence" value="ECO:0007669"/>
    <property type="project" value="TreeGrafter"/>
</dbReference>
<dbReference type="Pfam" id="PF02565">
    <property type="entry name" value="RecO_C"/>
    <property type="match status" value="1"/>
</dbReference>
<dbReference type="Gene3D" id="1.20.1440.120">
    <property type="entry name" value="Recombination protein O, C-terminal domain"/>
    <property type="match status" value="1"/>
</dbReference>
<dbReference type="GO" id="GO:0006310">
    <property type="term" value="P:DNA recombination"/>
    <property type="evidence" value="ECO:0007669"/>
    <property type="project" value="UniProtKB-UniRule"/>
</dbReference>
<dbReference type="InterPro" id="IPR012340">
    <property type="entry name" value="NA-bd_OB-fold"/>
</dbReference>
<evidence type="ECO:0000259" key="9">
    <source>
        <dbReference type="Pfam" id="PF11967"/>
    </source>
</evidence>
<dbReference type="eggNOG" id="COG1381">
    <property type="taxonomic scope" value="Bacteria"/>
</dbReference>
<evidence type="ECO:0000256" key="1">
    <source>
        <dbReference type="ARBA" id="ARBA00003065"/>
    </source>
</evidence>
<reference evidence="10 11" key="2">
    <citation type="journal article" date="2011" name="Stand. Genomic Sci.">
        <title>Complete genome sequence of Tsukamurella paurometabola type strain (no. 33).</title>
        <authorList>
            <person name="Munk A.C."/>
            <person name="Lapidus A."/>
            <person name="Lucas S."/>
            <person name="Nolan M."/>
            <person name="Tice H."/>
            <person name="Cheng J.F."/>
            <person name="Del Rio T.G."/>
            <person name="Goodwin L."/>
            <person name="Pitluck S."/>
            <person name="Liolios K."/>
            <person name="Huntemann M."/>
            <person name="Ivanova N."/>
            <person name="Mavromatis K."/>
            <person name="Mikhailova N."/>
            <person name="Pati A."/>
            <person name="Chen A."/>
            <person name="Palaniappan K."/>
            <person name="Tapia R."/>
            <person name="Han C."/>
            <person name="Land M."/>
            <person name="Hauser L."/>
            <person name="Chang Y.J."/>
            <person name="Jeffries C.D."/>
            <person name="Brettin T."/>
            <person name="Yasawong M."/>
            <person name="Brambilla E.M."/>
            <person name="Rohde M."/>
            <person name="Sikorski J."/>
            <person name="Goker M."/>
            <person name="Detter J.C."/>
            <person name="Woyke T."/>
            <person name="Bristow J."/>
            <person name="Eisen J.A."/>
            <person name="Markowitz V."/>
            <person name="Hugenholtz P."/>
            <person name="Kyrpides N.C."/>
            <person name="Klenk H.P."/>
        </authorList>
    </citation>
    <scope>NUCLEOTIDE SEQUENCE [LARGE SCALE GENOMIC DNA]</scope>
    <source>
        <strain evidence="11">ATCC 8368 / DSM 20162 / CCUG 35730 / CIP 100753 / JCM 10117 / KCTC 9821 / NBRC 16120 / NCIMB 702349 / NCTC 13040</strain>
    </source>
</reference>
<dbReference type="PANTHER" id="PTHR33991:SF1">
    <property type="entry name" value="DNA REPAIR PROTEIN RECO"/>
    <property type="match status" value="1"/>
</dbReference>
<dbReference type="HAMAP" id="MF_00201">
    <property type="entry name" value="RecO"/>
    <property type="match status" value="1"/>
</dbReference>